<organism evidence="3 4">
    <name type="scientific">Virgibacillus necropolis</name>
    <dbReference type="NCBI Taxonomy" id="163877"/>
    <lineage>
        <taxon>Bacteria</taxon>
        <taxon>Bacillati</taxon>
        <taxon>Bacillota</taxon>
        <taxon>Bacilli</taxon>
        <taxon>Bacillales</taxon>
        <taxon>Bacillaceae</taxon>
        <taxon>Virgibacillus</taxon>
    </lineage>
</organism>
<dbReference type="PROSITE" id="PS50206">
    <property type="entry name" value="RHODANESE_3"/>
    <property type="match status" value="1"/>
</dbReference>
<dbReference type="InterPro" id="IPR001279">
    <property type="entry name" value="Metallo-B-lactamas"/>
</dbReference>
<evidence type="ECO:0000259" key="2">
    <source>
        <dbReference type="PROSITE" id="PS50206"/>
    </source>
</evidence>
<dbReference type="PANTHER" id="PTHR43084:SF7">
    <property type="entry name" value="BETA-LACTAMASE DOMAIN PROTEIN"/>
    <property type="match status" value="1"/>
</dbReference>
<evidence type="ECO:0000313" key="4">
    <source>
        <dbReference type="Proteomes" id="UP000204391"/>
    </source>
</evidence>
<protein>
    <recommendedName>
        <fullName evidence="2">Rhodanese domain-containing protein</fullName>
    </recommendedName>
</protein>
<name>A0A221M8F6_9BACI</name>
<dbReference type="GO" id="GO:0070813">
    <property type="term" value="P:hydrogen sulfide metabolic process"/>
    <property type="evidence" value="ECO:0007669"/>
    <property type="project" value="TreeGrafter"/>
</dbReference>
<evidence type="ECO:0000256" key="1">
    <source>
        <dbReference type="SAM" id="MobiDB-lite"/>
    </source>
</evidence>
<proteinExistence type="predicted"/>
<dbReference type="Gene3D" id="3.40.250.10">
    <property type="entry name" value="Rhodanese-like domain"/>
    <property type="match status" value="1"/>
</dbReference>
<sequence length="376" mass="41994">MSTTITTNELAKKIVNKEDTFILDVRNTDEFKKWKIEGEKVTIMNEPYFNLLDGVELIANKVQKDQEVIVVCAKGGSSQMIVAELEEDGFTNAYNLEGGMKAWSEHLEPVKIGSLQDGGSIYQFVRLGKGCLSYLIESNGEAIIVDTARMIDQYETFVANKGIQINHLIDTHLHADHISGGRKLAEKVGATYYLPPKDAAEVRFNYTALEEGNDIVIGNTTVKVNPIYSPGHTIGSTTLIIDDTYLLTGDILFIESIGRPDLAGKAEDWVGDLRDTLYNRYKELPGNLIVLPAHYSFAEELDKDGKVSARLGDLYQNNSGLQVNNENEFRKMVTENLPDQPNAYQEIRKTNMGKINPEEERQKEMETGPNRCAVHG</sequence>
<dbReference type="SUPFAM" id="SSF52821">
    <property type="entry name" value="Rhodanese/Cell cycle control phosphatase"/>
    <property type="match status" value="1"/>
</dbReference>
<dbReference type="Pfam" id="PF00753">
    <property type="entry name" value="Lactamase_B"/>
    <property type="match status" value="1"/>
</dbReference>
<dbReference type="InterPro" id="IPR036866">
    <property type="entry name" value="RibonucZ/Hydroxyglut_hydro"/>
</dbReference>
<dbReference type="InterPro" id="IPR036873">
    <property type="entry name" value="Rhodanese-like_dom_sf"/>
</dbReference>
<feature type="region of interest" description="Disordered" evidence="1">
    <location>
        <begin position="354"/>
        <end position="376"/>
    </location>
</feature>
<dbReference type="InterPro" id="IPR044528">
    <property type="entry name" value="POD-like_MBL-fold"/>
</dbReference>
<gene>
    <name evidence="3" type="ORF">CFK40_02260</name>
</gene>
<reference evidence="3 4" key="1">
    <citation type="journal article" date="2003" name="Int. J. Syst. Evol. Microbiol.">
        <title>Virgibacillus carmonensis sp. nov., Virgibacillus necropolis sp. nov. and Virgibacillus picturae sp. nov., three novel species isolated from deteriorated mural paintings, transfer of the species of the genus salibacillus to Virgibacillus, as Virgibacillus marismortui comb. nov. and Virgibacillus salexigens comb. nov., and emended description of the genus Virgibacillus.</title>
        <authorList>
            <person name="Heyrman J."/>
            <person name="Logan N.A."/>
            <person name="Busse H.J."/>
            <person name="Balcaen A."/>
            <person name="Lebbe L."/>
            <person name="Rodriguez-Diaz M."/>
            <person name="Swings J."/>
            <person name="De Vos P."/>
        </authorList>
    </citation>
    <scope>NUCLEOTIDE SEQUENCE [LARGE SCALE GENOMIC DNA]</scope>
    <source>
        <strain evidence="3 4">LMG 19488</strain>
    </source>
</reference>
<dbReference type="Gene3D" id="3.60.15.10">
    <property type="entry name" value="Ribonuclease Z/Hydroxyacylglutathione hydrolase-like"/>
    <property type="match status" value="1"/>
</dbReference>
<dbReference type="InterPro" id="IPR051682">
    <property type="entry name" value="Mito_Persulfide_Diox"/>
</dbReference>
<evidence type="ECO:0000313" key="3">
    <source>
        <dbReference type="EMBL" id="ASN03905.1"/>
    </source>
</evidence>
<dbReference type="GO" id="GO:0050313">
    <property type="term" value="F:sulfur dioxygenase activity"/>
    <property type="evidence" value="ECO:0007669"/>
    <property type="project" value="InterPro"/>
</dbReference>
<dbReference type="AlphaFoldDB" id="A0A221M8F6"/>
<feature type="domain" description="Rhodanese" evidence="2">
    <location>
        <begin position="16"/>
        <end position="112"/>
    </location>
</feature>
<dbReference type="Proteomes" id="UP000204391">
    <property type="component" value="Chromosome"/>
</dbReference>
<dbReference type="KEGG" id="vne:CFK40_02260"/>
<keyword evidence="4" id="KW-1185">Reference proteome</keyword>
<dbReference type="RefSeq" id="WP_089530475.1">
    <property type="nucleotide sequence ID" value="NZ_CP022437.1"/>
</dbReference>
<accession>A0A221M8F6</accession>
<dbReference type="CDD" id="cd07724">
    <property type="entry name" value="POD-like_MBL-fold"/>
    <property type="match status" value="1"/>
</dbReference>
<dbReference type="SMART" id="SM00450">
    <property type="entry name" value="RHOD"/>
    <property type="match status" value="1"/>
</dbReference>
<dbReference type="PANTHER" id="PTHR43084">
    <property type="entry name" value="PERSULFIDE DIOXYGENASE ETHE1"/>
    <property type="match status" value="1"/>
</dbReference>
<dbReference type="SMART" id="SM00849">
    <property type="entry name" value="Lactamase_B"/>
    <property type="match status" value="1"/>
</dbReference>
<dbReference type="GO" id="GO:0006749">
    <property type="term" value="P:glutathione metabolic process"/>
    <property type="evidence" value="ECO:0007669"/>
    <property type="project" value="InterPro"/>
</dbReference>
<dbReference type="Pfam" id="PF00581">
    <property type="entry name" value="Rhodanese"/>
    <property type="match status" value="1"/>
</dbReference>
<dbReference type="InterPro" id="IPR001763">
    <property type="entry name" value="Rhodanese-like_dom"/>
</dbReference>
<dbReference type="SUPFAM" id="SSF56281">
    <property type="entry name" value="Metallo-hydrolase/oxidoreductase"/>
    <property type="match status" value="1"/>
</dbReference>
<dbReference type="OrthoDB" id="9784009at2"/>
<feature type="compositionally biased region" description="Basic and acidic residues" evidence="1">
    <location>
        <begin position="356"/>
        <end position="366"/>
    </location>
</feature>
<dbReference type="EMBL" id="CP022437">
    <property type="protein sequence ID" value="ASN03905.1"/>
    <property type="molecule type" value="Genomic_DNA"/>
</dbReference>